<evidence type="ECO:0000313" key="1">
    <source>
        <dbReference type="Proteomes" id="UP000887540"/>
    </source>
</evidence>
<name>A0A914CMI6_9BILA</name>
<reference evidence="2" key="1">
    <citation type="submission" date="2022-11" db="UniProtKB">
        <authorList>
            <consortium name="WormBaseParasite"/>
        </authorList>
    </citation>
    <scope>IDENTIFICATION</scope>
</reference>
<proteinExistence type="predicted"/>
<keyword evidence="1" id="KW-1185">Reference proteome</keyword>
<organism evidence="1 2">
    <name type="scientific">Acrobeloides nanus</name>
    <dbReference type="NCBI Taxonomy" id="290746"/>
    <lineage>
        <taxon>Eukaryota</taxon>
        <taxon>Metazoa</taxon>
        <taxon>Ecdysozoa</taxon>
        <taxon>Nematoda</taxon>
        <taxon>Chromadorea</taxon>
        <taxon>Rhabditida</taxon>
        <taxon>Tylenchina</taxon>
        <taxon>Cephalobomorpha</taxon>
        <taxon>Cephaloboidea</taxon>
        <taxon>Cephalobidae</taxon>
        <taxon>Acrobeloides</taxon>
    </lineage>
</organism>
<accession>A0A914CMI6</accession>
<dbReference type="Proteomes" id="UP000887540">
    <property type="component" value="Unplaced"/>
</dbReference>
<dbReference type="WBParaSite" id="ACRNAN_scaffold1242.g28876.t1">
    <property type="protein sequence ID" value="ACRNAN_scaffold1242.g28876.t1"/>
    <property type="gene ID" value="ACRNAN_scaffold1242.g28876"/>
</dbReference>
<evidence type="ECO:0000313" key="2">
    <source>
        <dbReference type="WBParaSite" id="ACRNAN_scaffold1242.g28876.t1"/>
    </source>
</evidence>
<dbReference type="AlphaFoldDB" id="A0A914CMI6"/>
<sequence>MCDAKRRCANARNGQAECWCDWVGDWTPHDGGDQSKCICVKDRKGLRLIEVDGKCICPDNKGLTPIDGCVTPDIECRSNEVKACYDLTGCYKNGAIKYKGHRESCHRPCVAKCVSKNLVLDQSGNIFEAVRKLLSIFG</sequence>
<protein>
    <submittedName>
        <fullName evidence="2">Uncharacterized protein</fullName>
    </submittedName>
</protein>